<comment type="caution">
    <text evidence="1">The sequence shown here is derived from an EMBL/GenBank/DDBJ whole genome shotgun (WGS) entry which is preliminary data.</text>
</comment>
<reference evidence="1" key="1">
    <citation type="journal article" date="2022" name="bioRxiv">
        <title>Sequencing and chromosome-scale assembly of the giantPleurodeles waltlgenome.</title>
        <authorList>
            <person name="Brown T."/>
            <person name="Elewa A."/>
            <person name="Iarovenko S."/>
            <person name="Subramanian E."/>
            <person name="Araus A.J."/>
            <person name="Petzold A."/>
            <person name="Susuki M."/>
            <person name="Suzuki K.-i.T."/>
            <person name="Hayashi T."/>
            <person name="Toyoda A."/>
            <person name="Oliveira C."/>
            <person name="Osipova E."/>
            <person name="Leigh N.D."/>
            <person name="Simon A."/>
            <person name="Yun M.H."/>
        </authorList>
    </citation>
    <scope>NUCLEOTIDE SEQUENCE</scope>
    <source>
        <strain evidence="1">20211129_DDA</strain>
        <tissue evidence="1">Liver</tissue>
    </source>
</reference>
<dbReference type="Proteomes" id="UP001066276">
    <property type="component" value="Chromosome 8"/>
</dbReference>
<evidence type="ECO:0000313" key="2">
    <source>
        <dbReference type="Proteomes" id="UP001066276"/>
    </source>
</evidence>
<feature type="non-terminal residue" evidence="1">
    <location>
        <position position="1"/>
    </location>
</feature>
<organism evidence="1 2">
    <name type="scientific">Pleurodeles waltl</name>
    <name type="common">Iberian ribbed newt</name>
    <dbReference type="NCBI Taxonomy" id="8319"/>
    <lineage>
        <taxon>Eukaryota</taxon>
        <taxon>Metazoa</taxon>
        <taxon>Chordata</taxon>
        <taxon>Craniata</taxon>
        <taxon>Vertebrata</taxon>
        <taxon>Euteleostomi</taxon>
        <taxon>Amphibia</taxon>
        <taxon>Batrachia</taxon>
        <taxon>Caudata</taxon>
        <taxon>Salamandroidea</taxon>
        <taxon>Salamandridae</taxon>
        <taxon>Pleurodelinae</taxon>
        <taxon>Pleurodeles</taxon>
    </lineage>
</organism>
<proteinExistence type="predicted"/>
<sequence length="61" mass="6524">EILCSAFLGLSCSSNRRAETCLRGGSCLGFLENLRKLVGAMLRGPLRSPQSARTHTTNTGN</sequence>
<accession>A0AAV7NJF7</accession>
<keyword evidence="2" id="KW-1185">Reference proteome</keyword>
<evidence type="ECO:0000313" key="1">
    <source>
        <dbReference type="EMBL" id="KAJ1112955.1"/>
    </source>
</evidence>
<dbReference type="AlphaFoldDB" id="A0AAV7NJF7"/>
<feature type="non-terminal residue" evidence="1">
    <location>
        <position position="61"/>
    </location>
</feature>
<name>A0AAV7NJF7_PLEWA</name>
<protein>
    <submittedName>
        <fullName evidence="1">Uncharacterized protein</fullName>
    </submittedName>
</protein>
<gene>
    <name evidence="1" type="ORF">NDU88_001215</name>
</gene>
<dbReference type="EMBL" id="JANPWB010000012">
    <property type="protein sequence ID" value="KAJ1112955.1"/>
    <property type="molecule type" value="Genomic_DNA"/>
</dbReference>